<dbReference type="Proteomes" id="UP001148662">
    <property type="component" value="Unassembled WGS sequence"/>
</dbReference>
<comment type="caution">
    <text evidence="1">The sequence shown here is derived from an EMBL/GenBank/DDBJ whole genome shotgun (WGS) entry which is preliminary data.</text>
</comment>
<dbReference type="EMBL" id="JANHOG010000129">
    <property type="protein sequence ID" value="KAJ3557812.1"/>
    <property type="molecule type" value="Genomic_DNA"/>
</dbReference>
<reference evidence="1" key="1">
    <citation type="submission" date="2022-07" db="EMBL/GenBank/DDBJ databases">
        <title>Genome Sequence of Phlebia brevispora.</title>
        <authorList>
            <person name="Buettner E."/>
        </authorList>
    </citation>
    <scope>NUCLEOTIDE SEQUENCE</scope>
    <source>
        <strain evidence="1">MPL23</strain>
    </source>
</reference>
<organism evidence="1 2">
    <name type="scientific">Phlebia brevispora</name>
    <dbReference type="NCBI Taxonomy" id="194682"/>
    <lineage>
        <taxon>Eukaryota</taxon>
        <taxon>Fungi</taxon>
        <taxon>Dikarya</taxon>
        <taxon>Basidiomycota</taxon>
        <taxon>Agaricomycotina</taxon>
        <taxon>Agaricomycetes</taxon>
        <taxon>Polyporales</taxon>
        <taxon>Meruliaceae</taxon>
        <taxon>Phlebia</taxon>
    </lineage>
</organism>
<evidence type="ECO:0000313" key="2">
    <source>
        <dbReference type="Proteomes" id="UP001148662"/>
    </source>
</evidence>
<accession>A0ACC1TCB4</accession>
<keyword evidence="2" id="KW-1185">Reference proteome</keyword>
<name>A0ACC1TCB4_9APHY</name>
<evidence type="ECO:0000313" key="1">
    <source>
        <dbReference type="EMBL" id="KAJ3557812.1"/>
    </source>
</evidence>
<gene>
    <name evidence="1" type="ORF">NM688_g1265</name>
</gene>
<protein>
    <submittedName>
        <fullName evidence="1">Uncharacterized protein</fullName>
    </submittedName>
</protein>
<sequence>MPSYSRSLNIPRARREHRCGFCRKRLSTSDAVKRHIQHSVRCSRAWNAWILSKASIDEAEDNSTSSFEDGESDAMVIDTSEIVDSLINFFPEPSVNHPHMLHVEDIPDEDEVYRWVQKYSNRATEVLGFGQSTFERWRRENSEAGRSQWYSFADEKE</sequence>
<proteinExistence type="predicted"/>